<sequence>MEALRNVVRFKDIDSGKASRHAQQHESLGAAPYGVWTRIVRAYSRCGLTKKEDKLIALAGIAKKMTDQLDDEYVAGMWRRSLPWELTWSVDHPDVQIGERPRRATDYRAPSFSWASIDGPVSPSGIDGTRPLTNVLDVIMEYVTDDNTGLIKSGSLVLECQLQKLSLERNSHEKLDKIYTMYINGVQVCQPDGPEWERIGPVVTLDEERDVFDPTESKTLYCVPAKILKEEKPMLMMLLLELVDREEATYRRIGVASSLKEVEIDKVLNEADGAESFPALSYHDGKHCIRLI</sequence>
<dbReference type="PANTHER" id="PTHR33112">
    <property type="entry name" value="DOMAIN PROTEIN, PUTATIVE-RELATED"/>
    <property type="match status" value="1"/>
</dbReference>
<comment type="caution">
    <text evidence="1">The sequence shown here is derived from an EMBL/GenBank/DDBJ whole genome shotgun (WGS) entry which is preliminary data.</text>
</comment>
<organism evidence="1 2">
    <name type="scientific">Zasmidium cellare</name>
    <name type="common">Wine cellar mold</name>
    <name type="synonym">Racodium cellare</name>
    <dbReference type="NCBI Taxonomy" id="395010"/>
    <lineage>
        <taxon>Eukaryota</taxon>
        <taxon>Fungi</taxon>
        <taxon>Dikarya</taxon>
        <taxon>Ascomycota</taxon>
        <taxon>Pezizomycotina</taxon>
        <taxon>Dothideomycetes</taxon>
        <taxon>Dothideomycetidae</taxon>
        <taxon>Mycosphaerellales</taxon>
        <taxon>Mycosphaerellaceae</taxon>
        <taxon>Zasmidium</taxon>
    </lineage>
</organism>
<dbReference type="Proteomes" id="UP001305779">
    <property type="component" value="Unassembled WGS sequence"/>
</dbReference>
<name>A0ABR0E0T4_ZASCE</name>
<evidence type="ECO:0000313" key="1">
    <source>
        <dbReference type="EMBL" id="KAK4495030.1"/>
    </source>
</evidence>
<evidence type="ECO:0000313" key="2">
    <source>
        <dbReference type="Proteomes" id="UP001305779"/>
    </source>
</evidence>
<keyword evidence="2" id="KW-1185">Reference proteome</keyword>
<gene>
    <name evidence="1" type="ORF">PRZ48_013357</name>
</gene>
<reference evidence="1 2" key="1">
    <citation type="journal article" date="2023" name="G3 (Bethesda)">
        <title>A chromosome-level genome assembly of Zasmidium syzygii isolated from banana leaves.</title>
        <authorList>
            <person name="van Westerhoven A.C."/>
            <person name="Mehrabi R."/>
            <person name="Talebi R."/>
            <person name="Steentjes M.B.F."/>
            <person name="Corcolon B."/>
            <person name="Chong P.A."/>
            <person name="Kema G.H.J."/>
            <person name="Seidl M.F."/>
        </authorList>
    </citation>
    <scope>NUCLEOTIDE SEQUENCE [LARGE SCALE GENOMIC DNA]</scope>
    <source>
        <strain evidence="1 2">P124</strain>
    </source>
</reference>
<dbReference type="EMBL" id="JAXOVC010000012">
    <property type="protein sequence ID" value="KAK4495030.1"/>
    <property type="molecule type" value="Genomic_DNA"/>
</dbReference>
<dbReference type="PANTHER" id="PTHR33112:SF10">
    <property type="entry name" value="TOL"/>
    <property type="match status" value="1"/>
</dbReference>
<evidence type="ECO:0008006" key="3">
    <source>
        <dbReference type="Google" id="ProtNLM"/>
    </source>
</evidence>
<protein>
    <recommendedName>
        <fullName evidence="3">Heterokaryon incompatibility protein</fullName>
    </recommendedName>
</protein>
<accession>A0ABR0E0T4</accession>
<proteinExistence type="predicted"/>